<comment type="similarity">
    <text evidence="1">Belongs to the pseudouridine synthase RluA family.</text>
</comment>
<dbReference type="InterPro" id="IPR006224">
    <property type="entry name" value="PsdUridine_synth_RluA-like_CS"/>
</dbReference>
<dbReference type="EMBL" id="JAAWWK010000003">
    <property type="protein sequence ID" value="NKI17950.1"/>
    <property type="molecule type" value="Genomic_DNA"/>
</dbReference>
<dbReference type="InterPro" id="IPR050188">
    <property type="entry name" value="RluA_PseudoU_synthase"/>
</dbReference>
<dbReference type="PROSITE" id="PS01129">
    <property type="entry name" value="PSI_RLU"/>
    <property type="match status" value="1"/>
</dbReference>
<dbReference type="SUPFAM" id="SSF55120">
    <property type="entry name" value="Pseudouridine synthase"/>
    <property type="match status" value="1"/>
</dbReference>
<name>A0ABX1GFG2_9GAMM</name>
<dbReference type="NCBIfam" id="TIGR01621">
    <property type="entry name" value="RluA-like"/>
    <property type="match status" value="1"/>
</dbReference>
<dbReference type="PANTHER" id="PTHR21600:SF87">
    <property type="entry name" value="RNA PSEUDOURIDYLATE SYNTHASE DOMAIN-CONTAINING PROTEIN 1"/>
    <property type="match status" value="1"/>
</dbReference>
<sequence length="242" mass="26961">MASVVNGSPAPLNYRVVADHDDFLLIDKSPGANLHRNQRGRSLLDQLADDFPAHRLLLVHRLDDVTSGLLLLAKHSAAAAELAEQFRSRAVQKFYLAIADGKPRKKQGLIVGDLEKSRGGSYKLSRRTDNPSRTRFISASVVAGQRLYLLRPETGKTHQLRVVLSSLGVPILGDRRYGGADSDRAYLHAWALCFRYGGQDFRFQCAPTYGIRFQSPAVNEALRHWHEPWQLPWPGAAAQNTL</sequence>
<feature type="domain" description="Pseudouridine synthase RsuA/RluA-like" evidence="2">
    <location>
        <begin position="22"/>
        <end position="165"/>
    </location>
</feature>
<comment type="caution">
    <text evidence="3">The sequence shown here is derived from an EMBL/GenBank/DDBJ whole genome shotgun (WGS) entry which is preliminary data.</text>
</comment>
<dbReference type="Gene3D" id="3.30.2350.10">
    <property type="entry name" value="Pseudouridine synthase"/>
    <property type="match status" value="1"/>
</dbReference>
<dbReference type="Proteomes" id="UP000765845">
    <property type="component" value="Unassembled WGS sequence"/>
</dbReference>
<dbReference type="InterPro" id="IPR006508">
    <property type="entry name" value="PsdUridine_synth_RluA-like"/>
</dbReference>
<evidence type="ECO:0000313" key="4">
    <source>
        <dbReference type="Proteomes" id="UP000765845"/>
    </source>
</evidence>
<organism evidence="3 4">
    <name type="scientific">Spongiibacter thalassae</name>
    <dbReference type="NCBI Taxonomy" id="2721624"/>
    <lineage>
        <taxon>Bacteria</taxon>
        <taxon>Pseudomonadati</taxon>
        <taxon>Pseudomonadota</taxon>
        <taxon>Gammaproteobacteria</taxon>
        <taxon>Cellvibrionales</taxon>
        <taxon>Spongiibacteraceae</taxon>
        <taxon>Spongiibacter</taxon>
    </lineage>
</organism>
<evidence type="ECO:0000313" key="3">
    <source>
        <dbReference type="EMBL" id="NKI17950.1"/>
    </source>
</evidence>
<gene>
    <name evidence="3" type="ORF">HCU74_11085</name>
</gene>
<dbReference type="InterPro" id="IPR020103">
    <property type="entry name" value="PsdUridine_synth_cat_dom_sf"/>
</dbReference>
<protein>
    <submittedName>
        <fullName evidence="3">TIGR01621 family pseudouridine synthase</fullName>
    </submittedName>
</protein>
<dbReference type="CDD" id="cd02869">
    <property type="entry name" value="PseudoU_synth_RluA_like"/>
    <property type="match status" value="1"/>
</dbReference>
<evidence type="ECO:0000256" key="1">
    <source>
        <dbReference type="ARBA" id="ARBA00010876"/>
    </source>
</evidence>
<reference evidence="3 4" key="1">
    <citation type="submission" date="2020-04" db="EMBL/GenBank/DDBJ databases">
        <authorList>
            <person name="Yoon J."/>
        </authorList>
    </citation>
    <scope>NUCLEOTIDE SEQUENCE [LARGE SCALE GENOMIC DNA]</scope>
    <source>
        <strain evidence="3 4">KMU-166</strain>
    </source>
</reference>
<proteinExistence type="inferred from homology"/>
<dbReference type="PANTHER" id="PTHR21600">
    <property type="entry name" value="MITOCHONDRIAL RNA PSEUDOURIDINE SYNTHASE"/>
    <property type="match status" value="1"/>
</dbReference>
<dbReference type="Pfam" id="PF00849">
    <property type="entry name" value="PseudoU_synth_2"/>
    <property type="match status" value="1"/>
</dbReference>
<dbReference type="InterPro" id="IPR006145">
    <property type="entry name" value="PsdUridine_synth_RsuA/RluA"/>
</dbReference>
<keyword evidence="4" id="KW-1185">Reference proteome</keyword>
<evidence type="ECO:0000259" key="2">
    <source>
        <dbReference type="Pfam" id="PF00849"/>
    </source>
</evidence>
<accession>A0ABX1GFG2</accession>